<evidence type="ECO:0000313" key="5">
    <source>
        <dbReference type="EMBL" id="WAR19491.1"/>
    </source>
</evidence>
<evidence type="ECO:0000256" key="2">
    <source>
        <dbReference type="ARBA" id="ARBA00022525"/>
    </source>
</evidence>
<dbReference type="Gene3D" id="2.60.120.40">
    <property type="match status" value="1"/>
</dbReference>
<dbReference type="PANTHER" id="PTHR22923">
    <property type="entry name" value="CEREBELLIN-RELATED"/>
    <property type="match status" value="1"/>
</dbReference>
<evidence type="ECO:0000256" key="1">
    <source>
        <dbReference type="ARBA" id="ARBA00004613"/>
    </source>
</evidence>
<sequence>MELQIKLLQKANKELKRELLFAQYNYNTGLTALETRIDELEAQRLANGSNNKIIFRATLSTRSLALSTVKTAVFDIVHENFGNAYNPMNGIFTPPLNGTYVFQISIGNPTGQPGRVFLKKNLESIEYVFAGYTSGWDQAGKTAFLYLEVGDIVYVEGTGHITGTYDVESIHSSFSGALMHVC</sequence>
<dbReference type="InterPro" id="IPR001073">
    <property type="entry name" value="C1q_dom"/>
</dbReference>
<dbReference type="InterPro" id="IPR050822">
    <property type="entry name" value="Cerebellin_Synaptic_Org"/>
</dbReference>
<evidence type="ECO:0000313" key="6">
    <source>
        <dbReference type="EMBL" id="WAR29204.1"/>
    </source>
</evidence>
<keyword evidence="3" id="KW-0732">Signal</keyword>
<dbReference type="SUPFAM" id="SSF49842">
    <property type="entry name" value="TNF-like"/>
    <property type="match status" value="1"/>
</dbReference>
<feature type="domain" description="C1q" evidence="4">
    <location>
        <begin position="46"/>
        <end position="182"/>
    </location>
</feature>
<dbReference type="Proteomes" id="UP001164746">
    <property type="component" value="Chromosome 11"/>
</dbReference>
<gene>
    <name evidence="5" type="ORF">MAR_001329</name>
    <name evidence="6" type="ORF">MAR_002772</name>
</gene>
<keyword evidence="2" id="KW-0964">Secreted</keyword>
<evidence type="ECO:0000256" key="3">
    <source>
        <dbReference type="ARBA" id="ARBA00022729"/>
    </source>
</evidence>
<keyword evidence="7" id="KW-1185">Reference proteome</keyword>
<dbReference type="EMBL" id="CP111022">
    <property type="protein sequence ID" value="WAR19491.1"/>
    <property type="molecule type" value="Genomic_DNA"/>
</dbReference>
<name>A0ABY7G6P4_MYAAR</name>
<dbReference type="Proteomes" id="UP001164746">
    <property type="component" value="Chromosome 16"/>
</dbReference>
<dbReference type="SMART" id="SM00110">
    <property type="entry name" value="C1Q"/>
    <property type="match status" value="1"/>
</dbReference>
<dbReference type="PANTHER" id="PTHR22923:SF102">
    <property type="entry name" value="CEREBELLIN 13-RELATED"/>
    <property type="match status" value="1"/>
</dbReference>
<dbReference type="EMBL" id="CP111027">
    <property type="protein sequence ID" value="WAR29204.1"/>
    <property type="molecule type" value="Genomic_DNA"/>
</dbReference>
<dbReference type="PRINTS" id="PR00007">
    <property type="entry name" value="COMPLEMNTC1Q"/>
</dbReference>
<protein>
    <submittedName>
        <fullName evidence="6">CO8A1-like protein</fullName>
    </submittedName>
</protein>
<evidence type="ECO:0000313" key="7">
    <source>
        <dbReference type="Proteomes" id="UP001164746"/>
    </source>
</evidence>
<organism evidence="6 7">
    <name type="scientific">Mya arenaria</name>
    <name type="common">Soft-shell clam</name>
    <dbReference type="NCBI Taxonomy" id="6604"/>
    <lineage>
        <taxon>Eukaryota</taxon>
        <taxon>Metazoa</taxon>
        <taxon>Spiralia</taxon>
        <taxon>Lophotrochozoa</taxon>
        <taxon>Mollusca</taxon>
        <taxon>Bivalvia</taxon>
        <taxon>Autobranchia</taxon>
        <taxon>Heteroconchia</taxon>
        <taxon>Euheterodonta</taxon>
        <taxon>Imparidentia</taxon>
        <taxon>Neoheterodontei</taxon>
        <taxon>Myida</taxon>
        <taxon>Myoidea</taxon>
        <taxon>Myidae</taxon>
        <taxon>Mya</taxon>
    </lineage>
</organism>
<dbReference type="Pfam" id="PF00386">
    <property type="entry name" value="C1q"/>
    <property type="match status" value="1"/>
</dbReference>
<reference evidence="6" key="1">
    <citation type="submission" date="2022-11" db="EMBL/GenBank/DDBJ databases">
        <title>Centuries of genome instability and evolution in soft-shell clam transmissible cancer (bioRxiv).</title>
        <authorList>
            <person name="Hart S.F.M."/>
            <person name="Yonemitsu M.A."/>
            <person name="Giersch R.M."/>
            <person name="Beal B.F."/>
            <person name="Arriagada G."/>
            <person name="Davis B.W."/>
            <person name="Ostrander E.A."/>
            <person name="Goff S.P."/>
            <person name="Metzger M.J."/>
        </authorList>
    </citation>
    <scope>NUCLEOTIDE SEQUENCE</scope>
    <source>
        <strain evidence="6">MELC-2E11</strain>
        <tissue evidence="6">Siphon/mantle</tissue>
    </source>
</reference>
<proteinExistence type="predicted"/>
<comment type="subcellular location">
    <subcellularLocation>
        <location evidence="1">Secreted</location>
    </subcellularLocation>
</comment>
<accession>A0ABY7G6P4</accession>
<dbReference type="InterPro" id="IPR008983">
    <property type="entry name" value="Tumour_necrosis_fac-like_dom"/>
</dbReference>
<evidence type="ECO:0000259" key="4">
    <source>
        <dbReference type="SMART" id="SM00110"/>
    </source>
</evidence>